<name>A0A1E7EV68_9STRA</name>
<evidence type="ECO:0000313" key="3">
    <source>
        <dbReference type="Proteomes" id="UP000095751"/>
    </source>
</evidence>
<feature type="compositionally biased region" description="Acidic residues" evidence="1">
    <location>
        <begin position="502"/>
        <end position="511"/>
    </location>
</feature>
<evidence type="ECO:0000256" key="1">
    <source>
        <dbReference type="SAM" id="MobiDB-lite"/>
    </source>
</evidence>
<dbReference type="InterPro" id="IPR053019">
    <property type="entry name" value="GATA_zinc_finger"/>
</dbReference>
<organism evidence="2 3">
    <name type="scientific">Fragilariopsis cylindrus CCMP1102</name>
    <dbReference type="NCBI Taxonomy" id="635003"/>
    <lineage>
        <taxon>Eukaryota</taxon>
        <taxon>Sar</taxon>
        <taxon>Stramenopiles</taxon>
        <taxon>Ochrophyta</taxon>
        <taxon>Bacillariophyta</taxon>
        <taxon>Bacillariophyceae</taxon>
        <taxon>Bacillariophycidae</taxon>
        <taxon>Bacillariales</taxon>
        <taxon>Bacillariaceae</taxon>
        <taxon>Fragilariopsis</taxon>
    </lineage>
</organism>
<dbReference type="EMBL" id="KV784374">
    <property type="protein sequence ID" value="OEU09704.1"/>
    <property type="molecule type" value="Genomic_DNA"/>
</dbReference>
<protein>
    <submittedName>
        <fullName evidence="2">Uncharacterized protein</fullName>
    </submittedName>
</protein>
<dbReference type="Proteomes" id="UP000095751">
    <property type="component" value="Unassembled WGS sequence"/>
</dbReference>
<sequence>MLPTIDESSGLWTRTMKNKNNKNKRSINNNTDNDNDNDINGAIETAAGTVASSSSKRQRLILSDSTNANTNNFSNPFVDTSNKTVAVAVSSAVVTTTNNTQSLFLLPTSDEIMKELCKIVAFDDSSDHKRSSYSSSSSSRRKIALKSLLIIRKWIKKSNNNNNNNMNSNSETSSSKNNNNCVINELLELGCIPTLLTFLEKNIQNNDIECISVVVSVIVKLTMTINNNTQQIISLFVKRNGINLLLLANEKICSSDVGTGTGIGIIAAGGSDGDGNGADDYGTTATKLVALKRIWNAIQNIKLSTEILYKQDYDPSILTKIVTAGLDTLEIISTFTIPSVAEERDDAITDIATTDPLVSATTPSLSSSTTSFDVAFTEEMKYDLLSKSLISLTTNDNDGDGIGSGWNRNNNVLFAALKFYEYCFIGNSNNNKKQPINIPLLFNTQYHYEAIIPFALQTITRNSVLANKYGSFEIIEKSIPYLDTNFIQKSSISSIMSQVWEQEQDDNDNDNDNNNNHKHTETDQQQQHKHTTTSYKVGATQKRAQDILKMLHK</sequence>
<dbReference type="PANTHER" id="PTHR23353">
    <property type="entry name" value="RAB-GAP/TBC-RELATED"/>
    <property type="match status" value="1"/>
</dbReference>
<evidence type="ECO:0000313" key="2">
    <source>
        <dbReference type="EMBL" id="OEU09704.1"/>
    </source>
</evidence>
<feature type="region of interest" description="Disordered" evidence="1">
    <location>
        <begin position="500"/>
        <end position="538"/>
    </location>
</feature>
<accession>A0A1E7EV68</accession>
<feature type="region of interest" description="Disordered" evidence="1">
    <location>
        <begin position="17"/>
        <end position="38"/>
    </location>
</feature>
<dbReference type="AlphaFoldDB" id="A0A1E7EV68"/>
<gene>
    <name evidence="2" type="ORF">FRACYDRAFT_247961</name>
</gene>
<reference evidence="2 3" key="1">
    <citation type="submission" date="2016-09" db="EMBL/GenBank/DDBJ databases">
        <title>Extensive genetic diversity and differential bi-allelic expression allows diatom success in the polar Southern Ocean.</title>
        <authorList>
            <consortium name="DOE Joint Genome Institute"/>
            <person name="Mock T."/>
            <person name="Otillar R.P."/>
            <person name="Strauss J."/>
            <person name="Dupont C."/>
            <person name="Frickenhaus S."/>
            <person name="Maumus F."/>
            <person name="Mcmullan M."/>
            <person name="Sanges R."/>
            <person name="Schmutz J."/>
            <person name="Toseland A."/>
            <person name="Valas R."/>
            <person name="Veluchamy A."/>
            <person name="Ward B.J."/>
            <person name="Allen A."/>
            <person name="Barry K."/>
            <person name="Falciatore A."/>
            <person name="Ferrante M."/>
            <person name="Fortunato A.E."/>
            <person name="Gloeckner G."/>
            <person name="Gruber A."/>
            <person name="Hipkin R."/>
            <person name="Janech M."/>
            <person name="Kroth P."/>
            <person name="Leese F."/>
            <person name="Lindquist E."/>
            <person name="Lyon B.R."/>
            <person name="Martin J."/>
            <person name="Mayer C."/>
            <person name="Parker M."/>
            <person name="Quesneville H."/>
            <person name="Raymond J."/>
            <person name="Uhlig C."/>
            <person name="Valentin K.U."/>
            <person name="Worden A.Z."/>
            <person name="Armbrust E.V."/>
            <person name="Bowler C."/>
            <person name="Green B."/>
            <person name="Moulton V."/>
            <person name="Van Oosterhout C."/>
            <person name="Grigoriev I."/>
        </authorList>
    </citation>
    <scope>NUCLEOTIDE SEQUENCE [LARGE SCALE GENOMIC DNA]</scope>
    <source>
        <strain evidence="2 3">CCMP1102</strain>
    </source>
</reference>
<keyword evidence="3" id="KW-1185">Reference proteome</keyword>
<dbReference type="InParanoid" id="A0A1E7EV68"/>
<dbReference type="KEGG" id="fcy:FRACYDRAFT_247961"/>
<proteinExistence type="predicted"/>